<reference evidence="1" key="1">
    <citation type="submission" date="2019-09" db="EMBL/GenBank/DDBJ databases">
        <authorList>
            <person name="Chandra G."/>
            <person name="Truman W A."/>
        </authorList>
    </citation>
    <scope>NUCLEOTIDE SEQUENCE</scope>
    <source>
        <strain evidence="1">PS683</strain>
    </source>
</reference>
<accession>A0A5E6W0N5</accession>
<evidence type="ECO:0008006" key="2">
    <source>
        <dbReference type="Google" id="ProtNLM"/>
    </source>
</evidence>
<gene>
    <name evidence="1" type="ORF">PS683_04429</name>
</gene>
<name>A0A5E6W0N5_PSEFL</name>
<organism evidence="1">
    <name type="scientific">Pseudomonas fluorescens</name>
    <dbReference type="NCBI Taxonomy" id="294"/>
    <lineage>
        <taxon>Bacteria</taxon>
        <taxon>Pseudomonadati</taxon>
        <taxon>Pseudomonadota</taxon>
        <taxon>Gammaproteobacteria</taxon>
        <taxon>Pseudomonadales</taxon>
        <taxon>Pseudomonadaceae</taxon>
        <taxon>Pseudomonas</taxon>
    </lineage>
</organism>
<dbReference type="Gene3D" id="3.40.50.300">
    <property type="entry name" value="P-loop containing nucleotide triphosphate hydrolases"/>
    <property type="match status" value="1"/>
</dbReference>
<sequence>MSRADDISKLFNKLGVSPSGYREINVVHAYIEDEIEVLETAAVVVDSPLAAPAPQPRLAAAVVDEAPSAPLLRLLEELNHGEADHVHPPEVVEGPEGEVYSEPTAPKIVVVVSVKGGVGRSTLAAALASGLQRQGRPALALDLDPQNALRHHLCLGLDIPGVGATSLLNEGWGNLPERGFAGCRLVAFGSTDHEQQKSLNRWLGQDAEWLGKRLGGLKLNGQDTVIIDVPAGNTPYLSQAMSVADAVLVVVQPDVASFGALAQMDAMLAPYLEREKPPQRFYVINQLDAAHRFSLDMAEVFKTRLGTALLGTVHRDPSFSEAQAYGRDPLDPTVNSIGCQDVHALCRALLERLDSDLP</sequence>
<dbReference type="SUPFAM" id="SSF52540">
    <property type="entry name" value="P-loop containing nucleoside triphosphate hydrolases"/>
    <property type="match status" value="1"/>
</dbReference>
<dbReference type="Pfam" id="PF06564">
    <property type="entry name" value="CBP_BcsQ"/>
    <property type="match status" value="1"/>
</dbReference>
<dbReference type="AlphaFoldDB" id="A0A5E6W0N5"/>
<dbReference type="PANTHER" id="PTHR13696">
    <property type="entry name" value="P-LOOP CONTAINING NUCLEOSIDE TRIPHOSPHATE HYDROLASE"/>
    <property type="match status" value="1"/>
</dbReference>
<dbReference type="EMBL" id="LR700648">
    <property type="protein sequence ID" value="VVM16101.1"/>
    <property type="molecule type" value="Genomic_DNA"/>
</dbReference>
<protein>
    <recommendedName>
        <fullName evidence="2">Cellulose synthase operon protein YhjQ</fullName>
    </recommendedName>
</protein>
<dbReference type="InterPro" id="IPR050678">
    <property type="entry name" value="DNA_Partitioning_ATPase"/>
</dbReference>
<dbReference type="NCBIfam" id="TIGR03371">
    <property type="entry name" value="cellulose_yhjQ"/>
    <property type="match status" value="1"/>
</dbReference>
<evidence type="ECO:0000313" key="1">
    <source>
        <dbReference type="EMBL" id="VVM16101.1"/>
    </source>
</evidence>
<dbReference type="CDD" id="cd02042">
    <property type="entry name" value="ParAB_family"/>
    <property type="match status" value="1"/>
</dbReference>
<dbReference type="InterPro" id="IPR017746">
    <property type="entry name" value="Cellulose_synthase_operon_BcsQ"/>
</dbReference>
<proteinExistence type="predicted"/>
<dbReference type="PANTHER" id="PTHR13696:SF99">
    <property type="entry name" value="COBYRINIC ACID AC-DIAMIDE SYNTHASE"/>
    <property type="match status" value="1"/>
</dbReference>
<dbReference type="InterPro" id="IPR027417">
    <property type="entry name" value="P-loop_NTPase"/>
</dbReference>